<protein>
    <recommendedName>
        <fullName evidence="2">C2H2-type domain-containing protein</fullName>
    </recommendedName>
</protein>
<keyword evidence="1" id="KW-0479">Metal-binding</keyword>
<sequence length="235" mass="26563">MMDQDTDNYDEDLPEMFSSWPSMLSVSTTSMSATTPHLIDSTIWLAPSHDTSTSMPQLPYTENEVNGYHQDTLMQTQPIDTVTDNEHLAELGTYRGGNVFRGNFQANVSTVFAPAIAPVTTTATATFTAPGAMATDAMILYLWHEIWMQELWMQEIPPITNVLPLNANNAGPAQRTTHPCPICNFPFSRPQELRRHMTSRHSMARNHHCPHDGCDRSFARADVLRRHLRNVHRRT</sequence>
<dbReference type="Gene3D" id="3.30.160.60">
    <property type="entry name" value="Classic Zinc Finger"/>
    <property type="match status" value="1"/>
</dbReference>
<dbReference type="EMBL" id="LT551507">
    <property type="protein sequence ID" value="SAL97043.1"/>
    <property type="molecule type" value="Genomic_DNA"/>
</dbReference>
<organism evidence="3">
    <name type="scientific">Absidia glauca</name>
    <name type="common">Pin mould</name>
    <dbReference type="NCBI Taxonomy" id="4829"/>
    <lineage>
        <taxon>Eukaryota</taxon>
        <taxon>Fungi</taxon>
        <taxon>Fungi incertae sedis</taxon>
        <taxon>Mucoromycota</taxon>
        <taxon>Mucoromycotina</taxon>
        <taxon>Mucoromycetes</taxon>
        <taxon>Mucorales</taxon>
        <taxon>Cunninghamellaceae</taxon>
        <taxon>Absidia</taxon>
    </lineage>
</organism>
<dbReference type="AlphaFoldDB" id="A0A163J418"/>
<dbReference type="STRING" id="4829.A0A163J418"/>
<gene>
    <name evidence="3" type="primary">ABSGL_02501.1 scaffold 3452</name>
</gene>
<dbReference type="Proteomes" id="UP000078561">
    <property type="component" value="Unassembled WGS sequence"/>
</dbReference>
<dbReference type="PROSITE" id="PS50157">
    <property type="entry name" value="ZINC_FINGER_C2H2_2"/>
    <property type="match status" value="2"/>
</dbReference>
<evidence type="ECO:0000313" key="4">
    <source>
        <dbReference type="Proteomes" id="UP000078561"/>
    </source>
</evidence>
<proteinExistence type="predicted"/>
<evidence type="ECO:0000259" key="2">
    <source>
        <dbReference type="PROSITE" id="PS50157"/>
    </source>
</evidence>
<dbReference type="SMART" id="SM00355">
    <property type="entry name" value="ZnF_C2H2"/>
    <property type="match status" value="2"/>
</dbReference>
<name>A0A163J418_ABSGL</name>
<accession>A0A163J418</accession>
<feature type="domain" description="C2H2-type" evidence="2">
    <location>
        <begin position="207"/>
        <end position="235"/>
    </location>
</feature>
<dbReference type="SUPFAM" id="SSF57667">
    <property type="entry name" value="beta-beta-alpha zinc fingers"/>
    <property type="match status" value="1"/>
</dbReference>
<dbReference type="Pfam" id="PF00096">
    <property type="entry name" value="zf-C2H2"/>
    <property type="match status" value="2"/>
</dbReference>
<dbReference type="OrthoDB" id="8922241at2759"/>
<evidence type="ECO:0000256" key="1">
    <source>
        <dbReference type="PROSITE-ProRule" id="PRU00042"/>
    </source>
</evidence>
<keyword evidence="4" id="KW-1185">Reference proteome</keyword>
<reference evidence="3" key="1">
    <citation type="submission" date="2016-04" db="EMBL/GenBank/DDBJ databases">
        <authorList>
            <person name="Evans L.H."/>
            <person name="Alamgir A."/>
            <person name="Owens N."/>
            <person name="Weber N.D."/>
            <person name="Virtaneva K."/>
            <person name="Barbian K."/>
            <person name="Babar A."/>
            <person name="Rosenke K."/>
        </authorList>
    </citation>
    <scope>NUCLEOTIDE SEQUENCE [LARGE SCALE GENOMIC DNA]</scope>
    <source>
        <strain evidence="3">CBS 101.48</strain>
    </source>
</reference>
<keyword evidence="1" id="KW-0863">Zinc-finger</keyword>
<feature type="domain" description="C2H2-type" evidence="2">
    <location>
        <begin position="178"/>
        <end position="206"/>
    </location>
</feature>
<dbReference type="GO" id="GO:0008270">
    <property type="term" value="F:zinc ion binding"/>
    <property type="evidence" value="ECO:0007669"/>
    <property type="project" value="UniProtKB-KW"/>
</dbReference>
<dbReference type="InterPro" id="IPR036236">
    <property type="entry name" value="Znf_C2H2_sf"/>
</dbReference>
<evidence type="ECO:0000313" key="3">
    <source>
        <dbReference type="EMBL" id="SAL97043.1"/>
    </source>
</evidence>
<dbReference type="InParanoid" id="A0A163J418"/>
<dbReference type="InterPro" id="IPR013087">
    <property type="entry name" value="Znf_C2H2_type"/>
</dbReference>
<keyword evidence="1" id="KW-0862">Zinc</keyword>
<dbReference type="PROSITE" id="PS00028">
    <property type="entry name" value="ZINC_FINGER_C2H2_1"/>
    <property type="match status" value="2"/>
</dbReference>